<dbReference type="Proteomes" id="UP000676506">
    <property type="component" value="Chromosome 1"/>
</dbReference>
<dbReference type="SUPFAM" id="SSF140663">
    <property type="entry name" value="TTHA0068-like"/>
    <property type="match status" value="1"/>
</dbReference>
<protein>
    <submittedName>
        <fullName evidence="1">DUF309 domain-containing protein</fullName>
    </submittedName>
</protein>
<dbReference type="RefSeq" id="WP_211428202.1">
    <property type="nucleotide sequence ID" value="NZ_CP072648.1"/>
</dbReference>
<evidence type="ECO:0000313" key="1">
    <source>
        <dbReference type="EMBL" id="QUW02312.1"/>
    </source>
</evidence>
<dbReference type="InterPro" id="IPR005500">
    <property type="entry name" value="DUF309"/>
</dbReference>
<evidence type="ECO:0000313" key="2">
    <source>
        <dbReference type="Proteomes" id="UP000676506"/>
    </source>
</evidence>
<dbReference type="Gene3D" id="1.10.3450.10">
    <property type="entry name" value="TTHA0068-like"/>
    <property type="match status" value="1"/>
</dbReference>
<reference evidence="1 2" key="1">
    <citation type="submission" date="2021-03" db="EMBL/GenBank/DDBJ databases">
        <title>Genomic and phenotypic characterization of Chloracidobacterium isolates provides evidence for multiple species.</title>
        <authorList>
            <person name="Saini M.K."/>
            <person name="Costas A.M.G."/>
            <person name="Tank M."/>
            <person name="Bryant D.A."/>
        </authorList>
    </citation>
    <scope>NUCLEOTIDE SEQUENCE [LARGE SCALE GENOMIC DNA]</scope>
    <source>
        <strain evidence="1 2">BV2-C</strain>
    </source>
</reference>
<organism evidence="1 2">
    <name type="scientific">Chloracidobacterium validum</name>
    <dbReference type="NCBI Taxonomy" id="2821543"/>
    <lineage>
        <taxon>Bacteria</taxon>
        <taxon>Pseudomonadati</taxon>
        <taxon>Acidobacteriota</taxon>
        <taxon>Terriglobia</taxon>
        <taxon>Terriglobales</taxon>
        <taxon>Acidobacteriaceae</taxon>
        <taxon>Chloracidobacterium</taxon>
    </lineage>
</organism>
<dbReference type="InterPro" id="IPR023203">
    <property type="entry name" value="TTHA0068_sf"/>
</dbReference>
<keyword evidence="2" id="KW-1185">Reference proteome</keyword>
<proteinExistence type="predicted"/>
<gene>
    <name evidence="1" type="ORF">J8C06_08065</name>
</gene>
<dbReference type="EMBL" id="CP072648">
    <property type="protein sequence ID" value="QUW02312.1"/>
    <property type="molecule type" value="Genomic_DNA"/>
</dbReference>
<dbReference type="Pfam" id="PF03745">
    <property type="entry name" value="DUF309"/>
    <property type="match status" value="1"/>
</dbReference>
<accession>A0ABX8B799</accession>
<sequence>MSSPLSWDAFCGQLRPPFVPPFGCPETLAFALPTLDALHWLDRQAIKLAARLDRPTRLIFDESPPPYLQARLEAQCFARTEADPQLGQIVPYAAGFILHWVRCAIPTSKLVILWRDYQTSLDRAHHIPAGNSYAERFPHLRLGLIAGADLFNCGEFYAAHEDWESLWMRLPDGGEKLVVQGLIQLCGVHIHRLKGRQEPMQTMLDKARANIEDGAATTPWLDAERLLRDTEAIVRSPMDAPIGAPEIPLVNEHPDVPRKHR</sequence>
<name>A0ABX8B799_9BACT</name>